<accession>A0A6D2KHY2</accession>
<dbReference type="AlphaFoldDB" id="A0A6D2KHY2"/>
<name>A0A6D2KHY2_9BRAS</name>
<evidence type="ECO:0000313" key="2">
    <source>
        <dbReference type="Proteomes" id="UP000467841"/>
    </source>
</evidence>
<sequence length="117" mass="13539">MPNWLSDDDLACDNKKYYVVQESELQENDWLHLFTEIAFYAKTTLEAYTPLEIKKVVIETKEEDTTEALKAGNAIYYVSYKCNDDDPSTGWPGDHKAIMRKTIDGKPEHMFLEVVQV</sequence>
<dbReference type="Proteomes" id="UP000467841">
    <property type="component" value="Unassembled WGS sequence"/>
</dbReference>
<dbReference type="InterPro" id="IPR006462">
    <property type="entry name" value="MS5"/>
</dbReference>
<organism evidence="1 2">
    <name type="scientific">Microthlaspi erraticum</name>
    <dbReference type="NCBI Taxonomy" id="1685480"/>
    <lineage>
        <taxon>Eukaryota</taxon>
        <taxon>Viridiplantae</taxon>
        <taxon>Streptophyta</taxon>
        <taxon>Embryophyta</taxon>
        <taxon>Tracheophyta</taxon>
        <taxon>Spermatophyta</taxon>
        <taxon>Magnoliopsida</taxon>
        <taxon>eudicotyledons</taxon>
        <taxon>Gunneridae</taxon>
        <taxon>Pentapetalae</taxon>
        <taxon>rosids</taxon>
        <taxon>malvids</taxon>
        <taxon>Brassicales</taxon>
        <taxon>Brassicaceae</taxon>
        <taxon>Coluteocarpeae</taxon>
        <taxon>Microthlaspi</taxon>
    </lineage>
</organism>
<keyword evidence="2" id="KW-1185">Reference proteome</keyword>
<dbReference type="EMBL" id="CACVBM020001396">
    <property type="protein sequence ID" value="CAA7048853.1"/>
    <property type="molecule type" value="Genomic_DNA"/>
</dbReference>
<protein>
    <submittedName>
        <fullName evidence="1">Uncharacterized protein</fullName>
    </submittedName>
</protein>
<dbReference type="Pfam" id="PF04776">
    <property type="entry name" value="protein_MS5"/>
    <property type="match status" value="1"/>
</dbReference>
<comment type="caution">
    <text evidence="1">The sequence shown here is derived from an EMBL/GenBank/DDBJ whole genome shotgun (WGS) entry which is preliminary data.</text>
</comment>
<dbReference type="OrthoDB" id="1077666at2759"/>
<proteinExistence type="predicted"/>
<gene>
    <name evidence="1" type="ORF">MERR_LOCUS36088</name>
</gene>
<dbReference type="NCBIfam" id="TIGR01572">
    <property type="entry name" value="A_thl_para_3677"/>
    <property type="match status" value="1"/>
</dbReference>
<reference evidence="1" key="1">
    <citation type="submission" date="2020-01" db="EMBL/GenBank/DDBJ databases">
        <authorList>
            <person name="Mishra B."/>
        </authorList>
    </citation>
    <scope>NUCLEOTIDE SEQUENCE [LARGE SCALE GENOMIC DNA]</scope>
</reference>
<evidence type="ECO:0000313" key="1">
    <source>
        <dbReference type="EMBL" id="CAA7048853.1"/>
    </source>
</evidence>